<feature type="transmembrane region" description="Helical" evidence="7">
    <location>
        <begin position="265"/>
        <end position="286"/>
    </location>
</feature>
<keyword evidence="10" id="KW-1185">Reference proteome</keyword>
<proteinExistence type="inferred from homology"/>
<dbReference type="Pfam" id="PF12911">
    <property type="entry name" value="OppC_N"/>
    <property type="match status" value="1"/>
</dbReference>
<dbReference type="InterPro" id="IPR000515">
    <property type="entry name" value="MetI-like"/>
</dbReference>
<name>A0A3S9SWC8_9FIRM</name>
<keyword evidence="5 7" id="KW-1133">Transmembrane helix</keyword>
<evidence type="ECO:0000256" key="4">
    <source>
        <dbReference type="ARBA" id="ARBA00022692"/>
    </source>
</evidence>
<evidence type="ECO:0000256" key="7">
    <source>
        <dbReference type="RuleBase" id="RU363032"/>
    </source>
</evidence>
<dbReference type="InterPro" id="IPR035906">
    <property type="entry name" value="MetI-like_sf"/>
</dbReference>
<reference evidence="9 10" key="1">
    <citation type="submission" date="2016-07" db="EMBL/GenBank/DDBJ databases">
        <title>Genome and transcriptome analysis of iron-reducing fermentative bacteria Anoxybacter fermentans.</title>
        <authorList>
            <person name="Zeng X."/>
            <person name="Shao Z."/>
        </authorList>
    </citation>
    <scope>NUCLEOTIDE SEQUENCE [LARGE SCALE GENOMIC DNA]</scope>
    <source>
        <strain evidence="9 10">DY22613</strain>
    </source>
</reference>
<dbReference type="InterPro" id="IPR025966">
    <property type="entry name" value="OppC_N"/>
</dbReference>
<comment type="subcellular location">
    <subcellularLocation>
        <location evidence="1 7">Cell membrane</location>
        <topology evidence="1 7">Multi-pass membrane protein</topology>
    </subcellularLocation>
</comment>
<evidence type="ECO:0000256" key="2">
    <source>
        <dbReference type="ARBA" id="ARBA00022448"/>
    </source>
</evidence>
<protein>
    <submittedName>
        <fullName evidence="9">Peptide ABC transporter permease</fullName>
    </submittedName>
</protein>
<organism evidence="9 10">
    <name type="scientific">Anoxybacter fermentans</name>
    <dbReference type="NCBI Taxonomy" id="1323375"/>
    <lineage>
        <taxon>Bacteria</taxon>
        <taxon>Bacillati</taxon>
        <taxon>Bacillota</taxon>
        <taxon>Clostridia</taxon>
        <taxon>Halanaerobiales</taxon>
        <taxon>Anoxybacter</taxon>
    </lineage>
</organism>
<dbReference type="KEGG" id="aft:BBF96_03830"/>
<keyword evidence="4 7" id="KW-0812">Transmembrane</keyword>
<feature type="transmembrane region" description="Helical" evidence="7">
    <location>
        <begin position="97"/>
        <end position="123"/>
    </location>
</feature>
<feature type="transmembrane region" description="Helical" evidence="7">
    <location>
        <begin position="34"/>
        <end position="55"/>
    </location>
</feature>
<feature type="domain" description="ABC transmembrane type-1" evidence="8">
    <location>
        <begin position="95"/>
        <end position="286"/>
    </location>
</feature>
<dbReference type="Proteomes" id="UP000267250">
    <property type="component" value="Chromosome"/>
</dbReference>
<evidence type="ECO:0000313" key="10">
    <source>
        <dbReference type="Proteomes" id="UP000267250"/>
    </source>
</evidence>
<dbReference type="NCBIfam" id="NF045476">
    <property type="entry name" value="Opp4C"/>
    <property type="match status" value="1"/>
</dbReference>
<dbReference type="AlphaFoldDB" id="A0A3S9SWC8"/>
<dbReference type="OrthoDB" id="9783218at2"/>
<feature type="transmembrane region" description="Helical" evidence="7">
    <location>
        <begin position="157"/>
        <end position="177"/>
    </location>
</feature>
<dbReference type="GO" id="GO:0005886">
    <property type="term" value="C:plasma membrane"/>
    <property type="evidence" value="ECO:0007669"/>
    <property type="project" value="UniProtKB-SubCell"/>
</dbReference>
<evidence type="ECO:0000256" key="5">
    <source>
        <dbReference type="ARBA" id="ARBA00022989"/>
    </source>
</evidence>
<keyword evidence="2 7" id="KW-0813">Transport</keyword>
<evidence type="ECO:0000256" key="3">
    <source>
        <dbReference type="ARBA" id="ARBA00022475"/>
    </source>
</evidence>
<sequence>MAEVQEVRNVAQELRGNMESPWRLVWKRFKKNKLALIGLVILTIIALCSIFAPFLTKHDPYKTNILDSRSAPNSKYWLGTDSVGRDIYTRLLYGGRISLTVGLVSMSISVLIGTILGSIAGYYGGWIDNLICRLVDIFNCFPTLILAPTVMVVFGPSIYNVMIVIGLLSWQGTCRLVRGEFLSLREREFVEAARALGEKDFRIIFKHILPNAFAPIIVSSTLKVAYAILLEASLSFLGIGVQPPIPSWGNMLTEAKNIVILEDMPWFWIPPGIMVILSVLSINFIGDGLRDALDPKLKE</sequence>
<dbReference type="Pfam" id="PF00528">
    <property type="entry name" value="BPD_transp_1"/>
    <property type="match status" value="1"/>
</dbReference>
<evidence type="ECO:0000256" key="1">
    <source>
        <dbReference type="ARBA" id="ARBA00004651"/>
    </source>
</evidence>
<dbReference type="CDD" id="cd06261">
    <property type="entry name" value="TM_PBP2"/>
    <property type="match status" value="1"/>
</dbReference>
<dbReference type="GO" id="GO:0055085">
    <property type="term" value="P:transmembrane transport"/>
    <property type="evidence" value="ECO:0007669"/>
    <property type="project" value="InterPro"/>
</dbReference>
<evidence type="ECO:0000313" key="9">
    <source>
        <dbReference type="EMBL" id="AZR72591.1"/>
    </source>
</evidence>
<evidence type="ECO:0000256" key="6">
    <source>
        <dbReference type="ARBA" id="ARBA00023136"/>
    </source>
</evidence>
<dbReference type="PANTHER" id="PTHR43386">
    <property type="entry name" value="OLIGOPEPTIDE TRANSPORT SYSTEM PERMEASE PROTEIN APPC"/>
    <property type="match status" value="1"/>
</dbReference>
<keyword evidence="6 7" id="KW-0472">Membrane</keyword>
<dbReference type="SUPFAM" id="SSF161098">
    <property type="entry name" value="MetI-like"/>
    <property type="match status" value="1"/>
</dbReference>
<dbReference type="InterPro" id="IPR053523">
    <property type="entry name" value="Oligopeptide_permease_AppC"/>
</dbReference>
<dbReference type="PROSITE" id="PS50928">
    <property type="entry name" value="ABC_TM1"/>
    <property type="match status" value="1"/>
</dbReference>
<evidence type="ECO:0000259" key="8">
    <source>
        <dbReference type="PROSITE" id="PS50928"/>
    </source>
</evidence>
<dbReference type="InterPro" id="IPR050366">
    <property type="entry name" value="BP-dependent_transpt_permease"/>
</dbReference>
<gene>
    <name evidence="9" type="ORF">BBF96_03830</name>
</gene>
<dbReference type="Gene3D" id="1.10.3720.10">
    <property type="entry name" value="MetI-like"/>
    <property type="match status" value="1"/>
</dbReference>
<keyword evidence="3" id="KW-1003">Cell membrane</keyword>
<dbReference type="PANTHER" id="PTHR43386:SF1">
    <property type="entry name" value="D,D-DIPEPTIDE TRANSPORT SYSTEM PERMEASE PROTEIN DDPC-RELATED"/>
    <property type="match status" value="1"/>
</dbReference>
<dbReference type="RefSeq" id="WP_127015919.1">
    <property type="nucleotide sequence ID" value="NZ_CP016379.1"/>
</dbReference>
<comment type="similarity">
    <text evidence="7">Belongs to the binding-protein-dependent transport system permease family.</text>
</comment>
<dbReference type="EMBL" id="CP016379">
    <property type="protein sequence ID" value="AZR72591.1"/>
    <property type="molecule type" value="Genomic_DNA"/>
</dbReference>
<accession>A0A3S9SWC8</accession>